<reference evidence="7 8" key="1">
    <citation type="submission" date="2019-02" db="EMBL/GenBank/DDBJ databases">
        <title>Genomic Encyclopedia of Type Strains, Phase IV (KMG-IV): sequencing the most valuable type-strain genomes for metagenomic binning, comparative biology and taxonomic classification.</title>
        <authorList>
            <person name="Goeker M."/>
        </authorList>
    </citation>
    <scope>NUCLEOTIDE SEQUENCE [LARGE SCALE GENOMIC DNA]</scope>
    <source>
        <strain evidence="7 8">DSM 28825</strain>
    </source>
</reference>
<evidence type="ECO:0000256" key="1">
    <source>
        <dbReference type="ARBA" id="ARBA00022741"/>
    </source>
</evidence>
<evidence type="ECO:0000313" key="7">
    <source>
        <dbReference type="EMBL" id="RZT96161.1"/>
    </source>
</evidence>
<dbReference type="InterPro" id="IPR000212">
    <property type="entry name" value="DNA_helicase_UvrD/REP"/>
</dbReference>
<feature type="domain" description="UvrD-like helicase ATP-binding" evidence="6">
    <location>
        <begin position="13"/>
        <end position="286"/>
    </location>
</feature>
<name>A0A4Q7VJ09_9BACT</name>
<evidence type="ECO:0000256" key="4">
    <source>
        <dbReference type="ARBA" id="ARBA00022840"/>
    </source>
</evidence>
<keyword evidence="1 5" id="KW-0547">Nucleotide-binding</keyword>
<gene>
    <name evidence="7" type="ORF">EV201_0794</name>
</gene>
<keyword evidence="3 5" id="KW-0347">Helicase</keyword>
<evidence type="ECO:0000256" key="2">
    <source>
        <dbReference type="ARBA" id="ARBA00022801"/>
    </source>
</evidence>
<dbReference type="AlphaFoldDB" id="A0A4Q7VJ09"/>
<evidence type="ECO:0000313" key="8">
    <source>
        <dbReference type="Proteomes" id="UP000293562"/>
    </source>
</evidence>
<keyword evidence="8" id="KW-1185">Reference proteome</keyword>
<dbReference type="Pfam" id="PF00580">
    <property type="entry name" value="UvrD-helicase"/>
    <property type="match status" value="1"/>
</dbReference>
<dbReference type="Gene3D" id="3.40.50.300">
    <property type="entry name" value="P-loop containing nucleotide triphosphate hydrolases"/>
    <property type="match status" value="2"/>
</dbReference>
<dbReference type="InterPro" id="IPR027417">
    <property type="entry name" value="P-loop_NTPase"/>
</dbReference>
<proteinExistence type="predicted"/>
<protein>
    <submittedName>
        <fullName evidence="7">DNA helicase-2/ATP-dependent DNA helicase PcrA</fullName>
    </submittedName>
</protein>
<dbReference type="InterPro" id="IPR014016">
    <property type="entry name" value="UvrD-like_ATP-bd"/>
</dbReference>
<dbReference type="EMBL" id="SHKN01000001">
    <property type="protein sequence ID" value="RZT96161.1"/>
    <property type="molecule type" value="Genomic_DNA"/>
</dbReference>
<dbReference type="Proteomes" id="UP000293562">
    <property type="component" value="Unassembled WGS sequence"/>
</dbReference>
<dbReference type="PROSITE" id="PS51198">
    <property type="entry name" value="UVRD_HELICASE_ATP_BIND"/>
    <property type="match status" value="1"/>
</dbReference>
<dbReference type="GO" id="GO:0005829">
    <property type="term" value="C:cytosol"/>
    <property type="evidence" value="ECO:0007669"/>
    <property type="project" value="TreeGrafter"/>
</dbReference>
<evidence type="ECO:0000256" key="3">
    <source>
        <dbReference type="ARBA" id="ARBA00022806"/>
    </source>
</evidence>
<evidence type="ECO:0000256" key="5">
    <source>
        <dbReference type="PROSITE-ProRule" id="PRU00560"/>
    </source>
</evidence>
<dbReference type="OrthoDB" id="1100019at2"/>
<accession>A0A4Q7VJ09</accession>
<dbReference type="SUPFAM" id="SSF52540">
    <property type="entry name" value="P-loop containing nucleoside triphosphate hydrolases"/>
    <property type="match status" value="1"/>
</dbReference>
<dbReference type="RefSeq" id="WP_130306070.1">
    <property type="nucleotide sequence ID" value="NZ_SHKN01000001.1"/>
</dbReference>
<keyword evidence="4 5" id="KW-0067">ATP-binding</keyword>
<dbReference type="PANTHER" id="PTHR11070">
    <property type="entry name" value="UVRD / RECB / PCRA DNA HELICASE FAMILY MEMBER"/>
    <property type="match status" value="1"/>
</dbReference>
<dbReference type="GO" id="GO:0003677">
    <property type="term" value="F:DNA binding"/>
    <property type="evidence" value="ECO:0007669"/>
    <property type="project" value="InterPro"/>
</dbReference>
<sequence length="629" mass="71927">MAIQTIDNNIDNGVDSELFDCLKLESPKSFFLFAGAGSGKTRSLVNILREFEQKYGKQFRLERKKVAIITYTNAAADEIIHRSEHSSIFQVSTIHSFAWGLIKNFTNDIKSWIKSNLTDEIADLEEKQAKSKNLQNKTSLDRAKKITSKKKRYANLDNIVKFTYNPNGDNITKDSLNHSEVISIAASFIDNKALMQDILVCKYPIVLIDESQDTKKELVDSFFQLYNRKKDSFSLGLFGDTMQRIYSDGKEKLGENLPADMLQPAKIMNHRSNKRIIRLINNIRKDVDGQEQRPRTEKAEGVVHFFICSRGLDKNEVENDISVRMSKITEDSKWDIGSEEHEVKTLILEHHMAARRMGFINFFEPLYRVSKLKTGLLDGSLSSLNFFTKTILPLVKAYESDDKFELARIVKKNSRLLKKETLKKSENQIVDIQKTNEALSSLFSLFKDSNEPNLLAVLKNIHKSQLFPIPETLLPIALREDRAVSDSAEENIDEIINAWDSALLSPFSEIRNYDVYLSEDSKFGTHQGVKGLEYDRVMVIIDDEEASGFMFSYDKLFGAKGLTTTDEKNLDEGKETGIDRTKRLFYVACSRAKESLAIVAYTDNMESVKSTIMSNNWFEENEIEMIKEI</sequence>
<feature type="binding site" evidence="5">
    <location>
        <begin position="34"/>
        <end position="41"/>
    </location>
    <ligand>
        <name>ATP</name>
        <dbReference type="ChEBI" id="CHEBI:30616"/>
    </ligand>
</feature>
<keyword evidence="2 5" id="KW-0378">Hydrolase</keyword>
<dbReference type="GO" id="GO:0016787">
    <property type="term" value="F:hydrolase activity"/>
    <property type="evidence" value="ECO:0007669"/>
    <property type="project" value="UniProtKB-UniRule"/>
</dbReference>
<comment type="caution">
    <text evidence="7">The sequence shown here is derived from an EMBL/GenBank/DDBJ whole genome shotgun (WGS) entry which is preliminary data.</text>
</comment>
<organism evidence="7 8">
    <name type="scientific">Ancylomarina subtilis</name>
    <dbReference type="NCBI Taxonomy" id="1639035"/>
    <lineage>
        <taxon>Bacteria</taxon>
        <taxon>Pseudomonadati</taxon>
        <taxon>Bacteroidota</taxon>
        <taxon>Bacteroidia</taxon>
        <taxon>Marinilabiliales</taxon>
        <taxon>Marinifilaceae</taxon>
        <taxon>Ancylomarina</taxon>
    </lineage>
</organism>
<dbReference type="GO" id="GO:0000725">
    <property type="term" value="P:recombinational repair"/>
    <property type="evidence" value="ECO:0007669"/>
    <property type="project" value="TreeGrafter"/>
</dbReference>
<evidence type="ECO:0000259" key="6">
    <source>
        <dbReference type="PROSITE" id="PS51198"/>
    </source>
</evidence>
<dbReference type="PANTHER" id="PTHR11070:SF3">
    <property type="entry name" value="DNA 3'-5' HELICASE"/>
    <property type="match status" value="1"/>
</dbReference>
<dbReference type="GO" id="GO:0043138">
    <property type="term" value="F:3'-5' DNA helicase activity"/>
    <property type="evidence" value="ECO:0007669"/>
    <property type="project" value="TreeGrafter"/>
</dbReference>
<dbReference type="GO" id="GO:0005524">
    <property type="term" value="F:ATP binding"/>
    <property type="evidence" value="ECO:0007669"/>
    <property type="project" value="UniProtKB-UniRule"/>
</dbReference>